<name>A0A0A8Z4I5_ARUDO</name>
<protein>
    <submittedName>
        <fullName evidence="1">Uncharacterized protein</fullName>
    </submittedName>
</protein>
<proteinExistence type="predicted"/>
<dbReference type="EMBL" id="GBRH01266245">
    <property type="protein sequence ID" value="JAD31650.1"/>
    <property type="molecule type" value="Transcribed_RNA"/>
</dbReference>
<organism evidence="1">
    <name type="scientific">Arundo donax</name>
    <name type="common">Giant reed</name>
    <name type="synonym">Donax arundinaceus</name>
    <dbReference type="NCBI Taxonomy" id="35708"/>
    <lineage>
        <taxon>Eukaryota</taxon>
        <taxon>Viridiplantae</taxon>
        <taxon>Streptophyta</taxon>
        <taxon>Embryophyta</taxon>
        <taxon>Tracheophyta</taxon>
        <taxon>Spermatophyta</taxon>
        <taxon>Magnoliopsida</taxon>
        <taxon>Liliopsida</taxon>
        <taxon>Poales</taxon>
        <taxon>Poaceae</taxon>
        <taxon>PACMAD clade</taxon>
        <taxon>Arundinoideae</taxon>
        <taxon>Arundineae</taxon>
        <taxon>Arundo</taxon>
    </lineage>
</organism>
<sequence>MIHVLLSDLARKRLFFTGVFYCNTT</sequence>
<reference evidence="1" key="2">
    <citation type="journal article" date="2015" name="Data Brief">
        <title>Shoot transcriptome of the giant reed, Arundo donax.</title>
        <authorList>
            <person name="Barrero R.A."/>
            <person name="Guerrero F.D."/>
            <person name="Moolhuijzen P."/>
            <person name="Goolsby J.A."/>
            <person name="Tidwell J."/>
            <person name="Bellgard S.E."/>
            <person name="Bellgard M.I."/>
        </authorList>
    </citation>
    <scope>NUCLEOTIDE SEQUENCE</scope>
    <source>
        <tissue evidence="1">Shoot tissue taken approximately 20 cm above the soil surface</tissue>
    </source>
</reference>
<evidence type="ECO:0000313" key="1">
    <source>
        <dbReference type="EMBL" id="JAD31650.1"/>
    </source>
</evidence>
<dbReference type="AlphaFoldDB" id="A0A0A8Z4I5"/>
<accession>A0A0A8Z4I5</accession>
<reference evidence="1" key="1">
    <citation type="submission" date="2014-09" db="EMBL/GenBank/DDBJ databases">
        <authorList>
            <person name="Magalhaes I.L.F."/>
            <person name="Oliveira U."/>
            <person name="Santos F.R."/>
            <person name="Vidigal T.H.D.A."/>
            <person name="Brescovit A.D."/>
            <person name="Santos A.J."/>
        </authorList>
    </citation>
    <scope>NUCLEOTIDE SEQUENCE</scope>
    <source>
        <tissue evidence="1">Shoot tissue taken approximately 20 cm above the soil surface</tissue>
    </source>
</reference>